<feature type="compositionally biased region" description="Low complexity" evidence="2">
    <location>
        <begin position="1112"/>
        <end position="1125"/>
    </location>
</feature>
<accession>A0AAV7ZFN1</accession>
<feature type="compositionally biased region" description="Basic residues" evidence="2">
    <location>
        <begin position="796"/>
        <end position="819"/>
    </location>
</feature>
<feature type="region of interest" description="Disordered" evidence="2">
    <location>
        <begin position="1523"/>
        <end position="1556"/>
    </location>
</feature>
<dbReference type="PANTHER" id="PTHR21344">
    <property type="entry name" value="RAL GTPASE-ACTIVATING PROTEIN SUBUNIT BETA"/>
    <property type="match status" value="1"/>
</dbReference>
<dbReference type="PANTHER" id="PTHR21344:SF1">
    <property type="entry name" value="RAL GTPASE-ACTIVATING PROTEIN SUBUNIT BETA"/>
    <property type="match status" value="1"/>
</dbReference>
<feature type="compositionally biased region" description="Low complexity" evidence="2">
    <location>
        <begin position="1205"/>
        <end position="1214"/>
    </location>
</feature>
<gene>
    <name evidence="4" type="ORF">M0812_14216</name>
</gene>
<evidence type="ECO:0000313" key="5">
    <source>
        <dbReference type="Proteomes" id="UP001146793"/>
    </source>
</evidence>
<evidence type="ECO:0000256" key="2">
    <source>
        <dbReference type="SAM" id="MobiDB-lite"/>
    </source>
</evidence>
<feature type="region of interest" description="Disordered" evidence="2">
    <location>
        <begin position="1822"/>
        <end position="1879"/>
    </location>
</feature>
<feature type="compositionally biased region" description="Low complexity" evidence="2">
    <location>
        <begin position="779"/>
        <end position="792"/>
    </location>
</feature>
<feature type="compositionally biased region" description="Basic and acidic residues" evidence="2">
    <location>
        <begin position="1528"/>
        <end position="1556"/>
    </location>
</feature>
<feature type="region of interest" description="Disordered" evidence="2">
    <location>
        <begin position="1407"/>
        <end position="1437"/>
    </location>
</feature>
<dbReference type="GO" id="GO:0051056">
    <property type="term" value="P:regulation of small GTPase mediated signal transduction"/>
    <property type="evidence" value="ECO:0007669"/>
    <property type="project" value="InterPro"/>
</dbReference>
<dbReference type="Pfam" id="PF20412">
    <property type="entry name" value="RALGAPB_N"/>
    <property type="match status" value="1"/>
</dbReference>
<dbReference type="EMBL" id="JANTQA010000030">
    <property type="protein sequence ID" value="KAJ3440548.1"/>
    <property type="molecule type" value="Genomic_DNA"/>
</dbReference>
<feature type="compositionally biased region" description="Low complexity" evidence="2">
    <location>
        <begin position="1653"/>
        <end position="1698"/>
    </location>
</feature>
<dbReference type="InterPro" id="IPR039930">
    <property type="entry name" value="RALGAPB"/>
</dbReference>
<evidence type="ECO:0000313" key="4">
    <source>
        <dbReference type="EMBL" id="KAJ3440548.1"/>
    </source>
</evidence>
<feature type="region of interest" description="Disordered" evidence="2">
    <location>
        <begin position="776"/>
        <end position="821"/>
    </location>
</feature>
<keyword evidence="1" id="KW-0343">GTPase activation</keyword>
<feature type="region of interest" description="Disordered" evidence="2">
    <location>
        <begin position="1653"/>
        <end position="1704"/>
    </location>
</feature>
<feature type="region of interest" description="Disordered" evidence="2">
    <location>
        <begin position="1098"/>
        <end position="1170"/>
    </location>
</feature>
<dbReference type="InterPro" id="IPR000331">
    <property type="entry name" value="Rap/Ran_GAP_dom"/>
</dbReference>
<dbReference type="PROSITE" id="PS50085">
    <property type="entry name" value="RAPGAP"/>
    <property type="match status" value="1"/>
</dbReference>
<name>A0AAV7ZFN1_9EUKA</name>
<feature type="domain" description="Rap-GAP" evidence="3">
    <location>
        <begin position="1926"/>
        <end position="2184"/>
    </location>
</feature>
<sequence length="2211" mass="262691">MSQNETKQTTKKKEIFLDKERNGSNRIKALYEYINLKQFVENAEKTFFQEYSSEIYTLLIDTLYGSQNSKQILGKRKTSKSIDWTNFYFLLKKLLIHCRERFHQKWQFRSLTGLVEFVCSLEQKGSTRKIGIKILLLFYDILLERNDEQLDSIIRSSICFDTFATELEPIPIYFKTPPNHTYVGEINKKEKTQATNEERLSSFLKFLGFIKTKTKSKQFWLTTFKRLFLPTLYPGVCERIRMVKKSKFGFRLCCPIKIHQEVVKFILFCIDDKKYCKLLFKDRELMLIIFEIFTQTFELSSSFNDLKFRIYSIIENWIRKINMKPTFKFIIVEVVESFILMARTIFNLELNFQKDKSTLKKWTKMLQLFELFCNQKSFYLPQKIWNLIFDFFFEICEKCMAKGTTPGYSQFNGELINTFLNIWVYSQTTNRYQWQRLYHFFNKHQNDKLLGIQWKRSMLVLTIYLYHHLFDYSKPFDLNEDEENFISLFKNVSFTVFESNGRNCNNYSNITEMETLIPKKTDFEKCTLYKPLDHRGNWTRSKAKFFWEQFFGLYKTCSNIKKPLIHLYIISAYLEVLNLIEKIETKIKVRNNRQSNFPYLKLFCPIFFESCLKNDNYQESRSKSFAGICILFCRNKNKNQIIKSTKLLSYFYYILTYGLSLHDDFISKMIIRFSSRLFGYNLPGSFILLNPYINNLSTFLNPAYEMPTKDNIVLYAITILSSMTCIPEQIEQIDYIYDCRNIMTRKFNNFQQFGEVQTLIEKEVKYREHSMKKIERAISSESSSSSSSSSLEHSSKSNKQKKKKKKNNKREKTTRKRKNNLINIHNKEKIKKLINNEQTRKNDIKLNWKKTGKLKSVKMFLAQQNEIRGTISEIFFLFLNLQNFHTDRDYTKIRITRKNFLEKNLFKNKEKQSVTASFITNIFGPKVLIFVIWSFTSSCICEINSNKPNLPIIKRGIDSILLHTFSLKPEISKAATLSLICFANFSHILNKLDQKLFQKLVLRLCEILNAKIKALNLQISEKISHEFRKKENKKIYNTNLLPQYIDHMLYCILHIIILNNHLLIKKKIKNILFPTLTQILNIQKKILNYNSCQQDKLKTKDVKKNNSFNEQNRSNLSRNLSINNKTNEKLNNKNKNNKKKKGKPKKRKRRRSNSLNRKEKNKSVISLNEDNKIKKKNYDEEIEFNSNSRISHKNRISMFNININKSKNINPKNNKFTKKNTKGRNNEENNIKNAVNIKNVGNSKNSIKDRYNFNNFNNINKNNNKKNNLNNNKNNKNKNNNLSNLCSVEMFLLYLFEKWNYNIFEENSEIYNSMISELKEIPKGLINEKITSLNFDFLNTKKENKKEMKSNKNFLLNDSMKNKIFDNFSDEEFSHRNLKKNSMLISPIKKHLKRTNSMKNNTIHLKRNLSHEVDQTKNNKNSNNKNNNSSNSNNLNKLKKNYQNNLKKQNKNNSINFTNYNHAYYYNNSIIIIYQIPKSPNKTDVRLICHDLTGKYIWDAEYINENIFSTNINSNEKLIPKINNNDNIDDHKKHDNSHNNKNEKKTEKEKEKEKVNNEKMKNKENMKKIKHNLFYQREYGQLPKYEKGKELNNIDMFEELIIYIEEKNEMISEQEKTLTTTTTTTQELTSDNEFEKISSIGNEIEKINENELSNNNINMNNNNNNHDNNNNKDNTNNTNTNTNINNNNNNNNNNNSNKQIKKTKKIDKRKKFDLFRNSKRMKRKKLNLKKKNEKYLSGEFPIAKLINSKHLKQRNTLIDRIENSVQKQLTFLQDFGFEKKHSQKTPLNKLEKIPNRFKNLPELNSYFSNNINGSVINKIEEKKKEKEKKIEKDNNEKEIGMGKEKRKKINKEKEREKEINKEKENENEKENDNKNYKNWLKPSKKKKTIHFFHYCRLLLSQLGLVPITHQNLLIPLKQEINFEMDLLNIEKKKFRDLINVSIVYLPTKNNNNNNNNNNKPLFINNRKEESISFKEFIENLGEKIEISNYFKLFSQIPSTTSSSSKIGEDIIHNSNENNINDDDDDQKIYLPYFSNFSVEILFQIMSRLPNSQLNEFKDYKNKLIYQNPILIVWSEREKEIDFTKYNISQDCYCIGIYPLGNGMYRISTSKKDHSNFFSPLIDGMILSRNILSILIRQTILVIHNYSFDNFFGQNNIIKQRDLLLKNIKKKYSQEISFEDLIQKISIGSENDKVINKKVNKVLKGLGWKKVN</sequence>
<reference evidence="4" key="1">
    <citation type="submission" date="2022-08" db="EMBL/GenBank/DDBJ databases">
        <title>Novel sulphate-reducing endosymbionts in the free-living metamonad Anaeramoeba.</title>
        <authorList>
            <person name="Jerlstrom-Hultqvist J."/>
            <person name="Cepicka I."/>
            <person name="Gallot-Lavallee L."/>
            <person name="Salas-Leiva D."/>
            <person name="Curtis B.A."/>
            <person name="Zahonova K."/>
            <person name="Pipaliya S."/>
            <person name="Dacks J."/>
            <person name="Roger A.J."/>
        </authorList>
    </citation>
    <scope>NUCLEOTIDE SEQUENCE</scope>
    <source>
        <strain evidence="4">Busselton2</strain>
    </source>
</reference>
<feature type="compositionally biased region" description="Low complexity" evidence="2">
    <location>
        <begin position="1231"/>
        <end position="1242"/>
    </location>
</feature>
<comment type="caution">
    <text evidence="4">The sequence shown here is derived from an EMBL/GenBank/DDBJ whole genome shotgun (WGS) entry which is preliminary data.</text>
</comment>
<feature type="compositionally biased region" description="Basic residues" evidence="2">
    <location>
        <begin position="1135"/>
        <end position="1152"/>
    </location>
</feature>
<evidence type="ECO:0000256" key="1">
    <source>
        <dbReference type="ARBA" id="ARBA00022468"/>
    </source>
</evidence>
<evidence type="ECO:0000259" key="3">
    <source>
        <dbReference type="PROSITE" id="PS50085"/>
    </source>
</evidence>
<feature type="region of interest" description="Disordered" evidence="2">
    <location>
        <begin position="1205"/>
        <end position="1280"/>
    </location>
</feature>
<feature type="compositionally biased region" description="Low complexity" evidence="2">
    <location>
        <begin position="1252"/>
        <end position="1280"/>
    </location>
</feature>
<dbReference type="Proteomes" id="UP001146793">
    <property type="component" value="Unassembled WGS sequence"/>
</dbReference>
<dbReference type="GO" id="GO:0005096">
    <property type="term" value="F:GTPase activator activity"/>
    <property type="evidence" value="ECO:0007669"/>
    <property type="project" value="UniProtKB-KW"/>
</dbReference>
<dbReference type="InterPro" id="IPR035974">
    <property type="entry name" value="Rap/Ran-GAP_sf"/>
</dbReference>
<proteinExistence type="predicted"/>
<dbReference type="InterPro" id="IPR046859">
    <property type="entry name" value="RGPA/RALGAPB_N"/>
</dbReference>
<feature type="compositionally biased region" description="Basic and acidic residues" evidence="2">
    <location>
        <begin position="1851"/>
        <end position="1875"/>
    </location>
</feature>
<dbReference type="SUPFAM" id="SSF111347">
    <property type="entry name" value="Rap/Ran-GAP"/>
    <property type="match status" value="1"/>
</dbReference>
<feature type="compositionally biased region" description="Basic and acidic residues" evidence="2">
    <location>
        <begin position="1822"/>
        <end position="1843"/>
    </location>
</feature>
<feature type="compositionally biased region" description="Low complexity" evidence="2">
    <location>
        <begin position="1418"/>
        <end position="1437"/>
    </location>
</feature>
<protein>
    <submittedName>
        <fullName evidence="4">Rho gtpase-activating protein</fullName>
    </submittedName>
</protein>
<organism evidence="4 5">
    <name type="scientific">Anaeramoeba flamelloides</name>
    <dbReference type="NCBI Taxonomy" id="1746091"/>
    <lineage>
        <taxon>Eukaryota</taxon>
        <taxon>Metamonada</taxon>
        <taxon>Anaeramoebidae</taxon>
        <taxon>Anaeramoeba</taxon>
    </lineage>
</organism>